<accession>C5K5Q7</accession>
<keyword evidence="4" id="KW-1185">Reference proteome</keyword>
<feature type="non-terminal residue" evidence="3">
    <location>
        <position position="1"/>
    </location>
</feature>
<sequence length="1211" mass="134095">LFGRSVELVLIEARKALKELSIDCSLRSFQDHCIVAGPTASAVSKALDVLIRRVTDHLVFCGHQIFGRETEIEAEWEIFIKKCKSSFAKLKFLRKWAGVFWWFSHWLGGLEQDALRCLNKAEKYLQNNYAVISLYHLTSLYLDMSARKLAAGGSADGMISDVEIAPVDVNDFSGQLKVDDMTKEEVNDIYGCSVVSDDKMHSIFVTFSGQPSYEDALSWLSSLQKEDEQLADIRVSCRGRANEPVIKQAVLPDCGGLRSTILAESHEYGIHGSAQLLSDSSRGDTASIADYHFDKQSSADEASNVRSMGVTSSLPLPAVGESLSQWERVSPSVKSELADMLEERHLLLEGAIESRLAAAETFLRSAFDVKQQSRKSSLATTLVDYEKVLWRDEILDKFVKGLKPNYQKAVKATYSHIRDVNELFSVLSLWENANIDSSVNAVADEAGDLGATVSPPTINATLEVAKNSSSEVKGERPTRSRGPLSVNIEDEVKHVIVDDVEVKVIEGLSPDFIIGIETIKRSVDLKPKLIECLGDEPGMSSGLAQIALLDGNGDKLDVLHPLDVRDKCFIYHSESGFTVSCPALSGISVMPFTESRRKRSRTREIAIHRRLCIAANEKKFGAATFKEAMVINEVVLVDKEPGSKDSSLTQSDICSMSDEQIKARFRVNLDLRRLNAMQLVPKTAPDKPGWGSEHFAIAAAIDEKVKIDLSDAFSSVHLDDDLWPLFAYPRSSKATSLVKELARYYLSGLVRLYVLGNGEGCQEAGTAIMVDCNKDAWAAIMFQLIIIKKMTDEDMIRSSTSRERKAQLLALNRFLPLCTSPVVMIGDNANTVGGRYWHTLEADHAATELDLRMITEYHRTADATLWVPRLSVVKLVDSMARVLPQDLASGDVTEVDPLNISSTLLQEDAIGEFYSETLDVLGDDDDDIAIEPFQCPRYCDLDAVREAQQTCAEVQALAEGSGFIKDDDGVVFRVQRFNALGSIVKQPVLPVDVRKELVMQAHADCHANSRQLKFLLSDWCWFPKMGNLCRYVCQACGVCQVTASKQGRELAPYGTRRPVEDWHDELVLEQVEWLVNHGEIGQSGICPALLFYGRTLPVPCMKGADDSLVLSRPNSVFDLMKVADAVGGNRRKLLGVFVKEWLLQRERSLPVIKYESNLKPDEDVAADPAQSQSSGASDSTNQQLQIRAPKRARAESWTAEAADRAKKSARM</sequence>
<evidence type="ECO:0000256" key="1">
    <source>
        <dbReference type="SAM" id="MobiDB-lite"/>
    </source>
</evidence>
<dbReference type="Gene3D" id="1.10.340.70">
    <property type="match status" value="1"/>
</dbReference>
<dbReference type="InterPro" id="IPR041588">
    <property type="entry name" value="Integrase_H2C2"/>
</dbReference>
<protein>
    <recommendedName>
        <fullName evidence="2">Integrase zinc-binding domain-containing protein</fullName>
    </recommendedName>
</protein>
<feature type="domain" description="Integrase zinc-binding" evidence="2">
    <location>
        <begin position="990"/>
        <end position="1043"/>
    </location>
</feature>
<evidence type="ECO:0000313" key="3">
    <source>
        <dbReference type="EMBL" id="EER20214.1"/>
    </source>
</evidence>
<dbReference type="Pfam" id="PF17921">
    <property type="entry name" value="Integrase_H2C2"/>
    <property type="match status" value="1"/>
</dbReference>
<feature type="compositionally biased region" description="Polar residues" evidence="1">
    <location>
        <begin position="1169"/>
        <end position="1185"/>
    </location>
</feature>
<dbReference type="RefSeq" id="XP_002788418.1">
    <property type="nucleotide sequence ID" value="XM_002788372.1"/>
</dbReference>
<reference evidence="3 4" key="1">
    <citation type="submission" date="2008-07" db="EMBL/GenBank/DDBJ databases">
        <authorList>
            <person name="El-Sayed N."/>
            <person name="Caler E."/>
            <person name="Inman J."/>
            <person name="Amedeo P."/>
            <person name="Hass B."/>
            <person name="Wortman J."/>
        </authorList>
    </citation>
    <scope>NUCLEOTIDE SEQUENCE [LARGE SCALE GENOMIC DNA]</scope>
    <source>
        <strain evidence="4">ATCC 50983 / TXsc</strain>
    </source>
</reference>
<name>C5K5Q7_PERM5</name>
<evidence type="ECO:0000259" key="2">
    <source>
        <dbReference type="Pfam" id="PF17921"/>
    </source>
</evidence>
<organism evidence="4">
    <name type="scientific">Perkinsus marinus (strain ATCC 50983 / TXsc)</name>
    <dbReference type="NCBI Taxonomy" id="423536"/>
    <lineage>
        <taxon>Eukaryota</taxon>
        <taxon>Sar</taxon>
        <taxon>Alveolata</taxon>
        <taxon>Perkinsozoa</taxon>
        <taxon>Perkinsea</taxon>
        <taxon>Perkinsida</taxon>
        <taxon>Perkinsidae</taxon>
        <taxon>Perkinsus</taxon>
    </lineage>
</organism>
<gene>
    <name evidence="3" type="ORF">Pmar_PMAR015213</name>
</gene>
<proteinExistence type="predicted"/>
<dbReference type="GeneID" id="9053732"/>
<feature type="region of interest" description="Disordered" evidence="1">
    <location>
        <begin position="1163"/>
        <end position="1211"/>
    </location>
</feature>
<feature type="compositionally biased region" description="Basic and acidic residues" evidence="1">
    <location>
        <begin position="1201"/>
        <end position="1211"/>
    </location>
</feature>
<dbReference type="EMBL" id="GG670703">
    <property type="protein sequence ID" value="EER20214.1"/>
    <property type="molecule type" value="Genomic_DNA"/>
</dbReference>
<dbReference type="AlphaFoldDB" id="C5K5Q7"/>
<dbReference type="Proteomes" id="UP000007800">
    <property type="component" value="Unassembled WGS sequence"/>
</dbReference>
<dbReference type="InParanoid" id="C5K5Q7"/>
<evidence type="ECO:0000313" key="4">
    <source>
        <dbReference type="Proteomes" id="UP000007800"/>
    </source>
</evidence>